<feature type="domain" description="PAS" evidence="1">
    <location>
        <begin position="16"/>
        <end position="42"/>
    </location>
</feature>
<dbReference type="InterPro" id="IPR000014">
    <property type="entry name" value="PAS"/>
</dbReference>
<name>A0ABZ3F3L1_9HELI</name>
<dbReference type="InterPro" id="IPR013767">
    <property type="entry name" value="PAS_fold"/>
</dbReference>
<evidence type="ECO:0000259" key="1">
    <source>
        <dbReference type="PROSITE" id="PS50112"/>
    </source>
</evidence>
<proteinExistence type="predicted"/>
<dbReference type="EMBL" id="CP145316">
    <property type="protein sequence ID" value="XAM17743.1"/>
    <property type="molecule type" value="Genomic_DNA"/>
</dbReference>
<dbReference type="SUPFAM" id="SSF55785">
    <property type="entry name" value="PYP-like sensor domain (PAS domain)"/>
    <property type="match status" value="1"/>
</dbReference>
<dbReference type="InterPro" id="IPR035965">
    <property type="entry name" value="PAS-like_dom_sf"/>
</dbReference>
<dbReference type="Gene3D" id="3.30.450.20">
    <property type="entry name" value="PAS domain"/>
    <property type="match status" value="1"/>
</dbReference>
<sequence>MSKEKLVSGFLVSKTDTKGRITYCNRAFIDISGFLESELLGKPHNIVRHTDMPRTIFAYLWREISSKREVNVYVKNLTKDGGYYWVFANVTPSLDIFGNTVGYYSVRRKPNKEGLDAAVKLYQKIKEAESNGGIESGLKFFHKYFEDLGESYENFILRLQVGGKQ</sequence>
<evidence type="ECO:0000313" key="3">
    <source>
        <dbReference type="Proteomes" id="UP001434737"/>
    </source>
</evidence>
<dbReference type="Pfam" id="PF00989">
    <property type="entry name" value="PAS"/>
    <property type="match status" value="1"/>
</dbReference>
<organism evidence="2 3">
    <name type="scientific">Helicobacter mastomyrinus</name>
    <dbReference type="NCBI Taxonomy" id="287948"/>
    <lineage>
        <taxon>Bacteria</taxon>
        <taxon>Pseudomonadati</taxon>
        <taxon>Campylobacterota</taxon>
        <taxon>Epsilonproteobacteria</taxon>
        <taxon>Campylobacterales</taxon>
        <taxon>Helicobacteraceae</taxon>
        <taxon>Helicobacter</taxon>
    </lineage>
</organism>
<gene>
    <name evidence="2" type="ORF">V3I05_08630</name>
</gene>
<dbReference type="CDD" id="cd00130">
    <property type="entry name" value="PAS"/>
    <property type="match status" value="1"/>
</dbReference>
<dbReference type="RefSeq" id="WP_300449380.1">
    <property type="nucleotide sequence ID" value="NZ_CP145316.1"/>
</dbReference>
<dbReference type="Proteomes" id="UP001434737">
    <property type="component" value="Chromosome"/>
</dbReference>
<dbReference type="NCBIfam" id="TIGR00229">
    <property type="entry name" value="sensory_box"/>
    <property type="match status" value="1"/>
</dbReference>
<dbReference type="PROSITE" id="PS50112">
    <property type="entry name" value="PAS"/>
    <property type="match status" value="1"/>
</dbReference>
<accession>A0ABZ3F3L1</accession>
<protein>
    <submittedName>
        <fullName evidence="2">PAS domain-containing protein</fullName>
    </submittedName>
</protein>
<reference evidence="2 3" key="1">
    <citation type="submission" date="2024-02" db="EMBL/GenBank/DDBJ databases">
        <title>Genome and pathogenicity analysis of Helicobacter mastomyrinus isolated from mice.</title>
        <authorList>
            <person name="Zhu L."/>
        </authorList>
    </citation>
    <scope>NUCLEOTIDE SEQUENCE [LARGE SCALE GENOMIC DNA]</scope>
    <source>
        <strain evidence="2 3">Hm-17</strain>
    </source>
</reference>
<evidence type="ECO:0000313" key="2">
    <source>
        <dbReference type="EMBL" id="XAM17743.1"/>
    </source>
</evidence>
<keyword evidence="3" id="KW-1185">Reference proteome</keyword>